<accession>A0A382SKF2</accession>
<feature type="non-terminal residue" evidence="1">
    <location>
        <position position="49"/>
    </location>
</feature>
<organism evidence="1">
    <name type="scientific">marine metagenome</name>
    <dbReference type="NCBI Taxonomy" id="408172"/>
    <lineage>
        <taxon>unclassified sequences</taxon>
        <taxon>metagenomes</taxon>
        <taxon>ecological metagenomes</taxon>
    </lineage>
</organism>
<dbReference type="AlphaFoldDB" id="A0A382SKF2"/>
<protein>
    <submittedName>
        <fullName evidence="1">Uncharacterized protein</fullName>
    </submittedName>
</protein>
<dbReference type="EMBL" id="UINC01129352">
    <property type="protein sequence ID" value="SVD09678.1"/>
    <property type="molecule type" value="Genomic_DNA"/>
</dbReference>
<reference evidence="1" key="1">
    <citation type="submission" date="2018-05" db="EMBL/GenBank/DDBJ databases">
        <authorList>
            <person name="Lanie J.A."/>
            <person name="Ng W.-L."/>
            <person name="Kazmierczak K.M."/>
            <person name="Andrzejewski T.M."/>
            <person name="Davidsen T.M."/>
            <person name="Wayne K.J."/>
            <person name="Tettelin H."/>
            <person name="Glass J.I."/>
            <person name="Rusch D."/>
            <person name="Podicherti R."/>
            <person name="Tsui H.-C.T."/>
            <person name="Winkler M.E."/>
        </authorList>
    </citation>
    <scope>NUCLEOTIDE SEQUENCE</scope>
</reference>
<evidence type="ECO:0000313" key="1">
    <source>
        <dbReference type="EMBL" id="SVD09678.1"/>
    </source>
</evidence>
<name>A0A382SKF2_9ZZZZ</name>
<gene>
    <name evidence="1" type="ORF">METZ01_LOCUS362532</name>
</gene>
<feature type="non-terminal residue" evidence="1">
    <location>
        <position position="1"/>
    </location>
</feature>
<proteinExistence type="predicted"/>
<sequence length="49" mass="5081">VGFGRHGQAESKAVEPVDRAIQIEPAAIGYPTIDSVVSPTAAAKNARFS</sequence>